<dbReference type="Proteomes" id="UP000006882">
    <property type="component" value="Chromosome G4"/>
</dbReference>
<dbReference type="EMBL" id="CM007654">
    <property type="protein sequence ID" value="ONI11843.1"/>
    <property type="molecule type" value="Genomic_DNA"/>
</dbReference>
<gene>
    <name evidence="2" type="ORF">PRUPE_4G129100</name>
</gene>
<sequence length="68" mass="7574">MVPRANYVMSLFILVLLFSSETTFARVSYFSETKDNKGSELLRMNNINMAKKIRGNSGRATVPSGIIS</sequence>
<proteinExistence type="predicted"/>
<evidence type="ECO:0000313" key="3">
    <source>
        <dbReference type="Proteomes" id="UP000006882"/>
    </source>
</evidence>
<reference evidence="2 3" key="1">
    <citation type="journal article" date="2013" name="Nat. Genet.">
        <title>The high-quality draft genome of peach (Prunus persica) identifies unique patterns of genetic diversity, domestication and genome evolution.</title>
        <authorList>
            <consortium name="International Peach Genome Initiative"/>
            <person name="Verde I."/>
            <person name="Abbott A.G."/>
            <person name="Scalabrin S."/>
            <person name="Jung S."/>
            <person name="Shu S."/>
            <person name="Marroni F."/>
            <person name="Zhebentyayeva T."/>
            <person name="Dettori M.T."/>
            <person name="Grimwood J."/>
            <person name="Cattonaro F."/>
            <person name="Zuccolo A."/>
            <person name="Rossini L."/>
            <person name="Jenkins J."/>
            <person name="Vendramin E."/>
            <person name="Meisel L.A."/>
            <person name="Decroocq V."/>
            <person name="Sosinski B."/>
            <person name="Prochnik S."/>
            <person name="Mitros T."/>
            <person name="Policriti A."/>
            <person name="Cipriani G."/>
            <person name="Dondini L."/>
            <person name="Ficklin S."/>
            <person name="Goodstein D.M."/>
            <person name="Xuan P."/>
            <person name="Del Fabbro C."/>
            <person name="Aramini V."/>
            <person name="Copetti D."/>
            <person name="Gonzalez S."/>
            <person name="Horner D.S."/>
            <person name="Falchi R."/>
            <person name="Lucas S."/>
            <person name="Mica E."/>
            <person name="Maldonado J."/>
            <person name="Lazzari B."/>
            <person name="Bielenberg D."/>
            <person name="Pirona R."/>
            <person name="Miculan M."/>
            <person name="Barakat A."/>
            <person name="Testolin R."/>
            <person name="Stella A."/>
            <person name="Tartarini S."/>
            <person name="Tonutti P."/>
            <person name="Arus P."/>
            <person name="Orellana A."/>
            <person name="Wells C."/>
            <person name="Main D."/>
            <person name="Vizzotto G."/>
            <person name="Silva H."/>
            <person name="Salamini F."/>
            <person name="Schmutz J."/>
            <person name="Morgante M."/>
            <person name="Rokhsar D.S."/>
        </authorList>
    </citation>
    <scope>NUCLEOTIDE SEQUENCE [LARGE SCALE GENOMIC DNA]</scope>
    <source>
        <strain evidence="3">cv. Nemared</strain>
    </source>
</reference>
<accession>A0A251PJU3</accession>
<dbReference type="Gramene" id="ONI11843">
    <property type="protein sequence ID" value="ONI11843"/>
    <property type="gene ID" value="PRUPE_4G129100"/>
</dbReference>
<dbReference type="AlphaFoldDB" id="A0A251PJU3"/>
<name>A0A251PJU3_PRUPE</name>
<feature type="signal peptide" evidence="1">
    <location>
        <begin position="1"/>
        <end position="25"/>
    </location>
</feature>
<protein>
    <submittedName>
        <fullName evidence="2">Uncharacterized protein</fullName>
    </submittedName>
</protein>
<evidence type="ECO:0000313" key="2">
    <source>
        <dbReference type="EMBL" id="ONI11843.1"/>
    </source>
</evidence>
<evidence type="ECO:0000256" key="1">
    <source>
        <dbReference type="SAM" id="SignalP"/>
    </source>
</evidence>
<organism evidence="2 3">
    <name type="scientific">Prunus persica</name>
    <name type="common">Peach</name>
    <name type="synonym">Amygdalus persica</name>
    <dbReference type="NCBI Taxonomy" id="3760"/>
    <lineage>
        <taxon>Eukaryota</taxon>
        <taxon>Viridiplantae</taxon>
        <taxon>Streptophyta</taxon>
        <taxon>Embryophyta</taxon>
        <taxon>Tracheophyta</taxon>
        <taxon>Spermatophyta</taxon>
        <taxon>Magnoliopsida</taxon>
        <taxon>eudicotyledons</taxon>
        <taxon>Gunneridae</taxon>
        <taxon>Pentapetalae</taxon>
        <taxon>rosids</taxon>
        <taxon>fabids</taxon>
        <taxon>Rosales</taxon>
        <taxon>Rosaceae</taxon>
        <taxon>Amygdaloideae</taxon>
        <taxon>Amygdaleae</taxon>
        <taxon>Prunus</taxon>
    </lineage>
</organism>
<keyword evidence="1" id="KW-0732">Signal</keyword>
<keyword evidence="3" id="KW-1185">Reference proteome</keyword>
<feature type="chain" id="PRO_5012558232" evidence="1">
    <location>
        <begin position="26"/>
        <end position="68"/>
    </location>
</feature>